<reference evidence="1 2" key="1">
    <citation type="journal article" name="Front. Microbiol.">
        <title>Sugar Metabolism of the First Thermophilic Planctomycete Thermogutta terrifontis: Comparative Genomic and Transcriptomic Approaches.</title>
        <authorList>
            <person name="Elcheninov A.G."/>
            <person name="Menzel P."/>
            <person name="Gudbergsdottir S.R."/>
            <person name="Slesarev A.I."/>
            <person name="Kadnikov V.V."/>
            <person name="Krogh A."/>
            <person name="Bonch-Osmolovskaya E.A."/>
            <person name="Peng X."/>
            <person name="Kublanov I.V."/>
        </authorList>
    </citation>
    <scope>NUCLEOTIDE SEQUENCE [LARGE SCALE GENOMIC DNA]</scope>
    <source>
        <strain evidence="1 2">R1</strain>
    </source>
</reference>
<gene>
    <name evidence="1" type="ORF">THTE_2663</name>
</gene>
<evidence type="ECO:0000313" key="1">
    <source>
        <dbReference type="EMBL" id="ASV75265.1"/>
    </source>
</evidence>
<keyword evidence="2" id="KW-1185">Reference proteome</keyword>
<evidence type="ECO:0000313" key="2">
    <source>
        <dbReference type="Proteomes" id="UP000215086"/>
    </source>
</evidence>
<dbReference type="Proteomes" id="UP000215086">
    <property type="component" value="Chromosome"/>
</dbReference>
<organism evidence="1 2">
    <name type="scientific">Thermogutta terrifontis</name>
    <dbReference type="NCBI Taxonomy" id="1331910"/>
    <lineage>
        <taxon>Bacteria</taxon>
        <taxon>Pseudomonadati</taxon>
        <taxon>Planctomycetota</taxon>
        <taxon>Planctomycetia</taxon>
        <taxon>Pirellulales</taxon>
        <taxon>Thermoguttaceae</taxon>
        <taxon>Thermogutta</taxon>
    </lineage>
</organism>
<dbReference type="KEGG" id="ttf:THTE_2663"/>
<dbReference type="AlphaFoldDB" id="A0A286RH12"/>
<proteinExistence type="predicted"/>
<accession>A0A286RH12</accession>
<protein>
    <submittedName>
        <fullName evidence="1">Uncharacterized protein</fullName>
    </submittedName>
</protein>
<name>A0A286RH12_9BACT</name>
<sequence length="128" mass="15398">MRLSALLDPLKRLAHRVFLAYAHYRWRRWRCPWRFYEGRWYVVVRDRDMHKEKVKVITWCCPETGDIESICIPVPGHDYSDYVPFEDRMPDSVYFPLMLGTSPPPDEPDDVPPRTDVWFAFECEKSED</sequence>
<dbReference type="EMBL" id="CP018477">
    <property type="protein sequence ID" value="ASV75265.1"/>
    <property type="molecule type" value="Genomic_DNA"/>
</dbReference>
<dbReference type="RefSeq" id="WP_157732020.1">
    <property type="nucleotide sequence ID" value="NZ_CP018477.1"/>
</dbReference>